<evidence type="ECO:0000256" key="1">
    <source>
        <dbReference type="SAM" id="MobiDB-lite"/>
    </source>
</evidence>
<feature type="region of interest" description="Disordered" evidence="1">
    <location>
        <begin position="305"/>
        <end position="329"/>
    </location>
</feature>
<name>A0ABN8HXL1_9NEOP</name>
<evidence type="ECO:0000313" key="3">
    <source>
        <dbReference type="Proteomes" id="UP000837857"/>
    </source>
</evidence>
<dbReference type="EMBL" id="OW152824">
    <property type="protein sequence ID" value="CAH2040735.1"/>
    <property type="molecule type" value="Genomic_DNA"/>
</dbReference>
<feature type="region of interest" description="Disordered" evidence="1">
    <location>
        <begin position="368"/>
        <end position="388"/>
    </location>
</feature>
<keyword evidence="3" id="KW-1185">Reference proteome</keyword>
<accession>A0ABN8HXL1</accession>
<gene>
    <name evidence="2" type="ORF">IPOD504_LOCUS2772</name>
</gene>
<dbReference type="Proteomes" id="UP000837857">
    <property type="component" value="Chromosome 12"/>
</dbReference>
<feature type="non-terminal residue" evidence="2">
    <location>
        <position position="1"/>
    </location>
</feature>
<evidence type="ECO:0000313" key="2">
    <source>
        <dbReference type="EMBL" id="CAH2040735.1"/>
    </source>
</evidence>
<protein>
    <submittedName>
        <fullName evidence="2">Uncharacterized protein</fullName>
    </submittedName>
</protein>
<reference evidence="2" key="1">
    <citation type="submission" date="2022-03" db="EMBL/GenBank/DDBJ databases">
        <authorList>
            <person name="Martin H S."/>
        </authorList>
    </citation>
    <scope>NUCLEOTIDE SEQUENCE</scope>
</reference>
<sequence>MCNRTPIQGVDEGGAFPGNPHKCRPTRTQSTCRAIRGLVIKSREAIIKKQNGSCKDGAVEGNAPDAMVILEERQIPRAPADRTVNHLHCKNRALRHATVAFSYYPVPRPITLRPGQNTPRRPYARIITPARVSDHWRIASGINDITYRRRIAAPRRGGGRPFTHSIRRTGLDLLELRLAVTGLAKTGASYVGVELEATIRALGCGLAVGCMWIAQGTRRPQIETIESGLLLRRTVPLLPRRMTRAFATPTKGGIAVYTNERSPMSQRPMRPERVRHSDAYLITASVPARKHVGRLQHYSHRWATASANRRRQPNGDGRQPIGNWRQPTATDRAALVPLDPFRFSRMNAASSPAACRQFWHLNGLRTDNVTAPASGDGPETNRRTALSI</sequence>
<feature type="region of interest" description="Disordered" evidence="1">
    <location>
        <begin position="1"/>
        <end position="24"/>
    </location>
</feature>
<proteinExistence type="predicted"/>
<organism evidence="2 3">
    <name type="scientific">Iphiclides podalirius</name>
    <name type="common">scarce swallowtail</name>
    <dbReference type="NCBI Taxonomy" id="110791"/>
    <lineage>
        <taxon>Eukaryota</taxon>
        <taxon>Metazoa</taxon>
        <taxon>Ecdysozoa</taxon>
        <taxon>Arthropoda</taxon>
        <taxon>Hexapoda</taxon>
        <taxon>Insecta</taxon>
        <taxon>Pterygota</taxon>
        <taxon>Neoptera</taxon>
        <taxon>Endopterygota</taxon>
        <taxon>Lepidoptera</taxon>
        <taxon>Glossata</taxon>
        <taxon>Ditrysia</taxon>
        <taxon>Papilionoidea</taxon>
        <taxon>Papilionidae</taxon>
        <taxon>Papilioninae</taxon>
        <taxon>Iphiclides</taxon>
    </lineage>
</organism>